<evidence type="ECO:0000313" key="2">
    <source>
        <dbReference type="EMBL" id="MBW4670442.1"/>
    </source>
</evidence>
<gene>
    <name evidence="2" type="ORF">KME60_24255</name>
</gene>
<dbReference type="Pfam" id="PF07693">
    <property type="entry name" value="KAP_NTPase"/>
    <property type="match status" value="1"/>
</dbReference>
<organism evidence="2 3">
    <name type="scientific">Cyanomargarita calcarea GSE-NOS-MK-12-04C</name>
    <dbReference type="NCBI Taxonomy" id="2839659"/>
    <lineage>
        <taxon>Bacteria</taxon>
        <taxon>Bacillati</taxon>
        <taxon>Cyanobacteriota</taxon>
        <taxon>Cyanophyceae</taxon>
        <taxon>Nostocales</taxon>
        <taxon>Cyanomargaritaceae</taxon>
        <taxon>Cyanomargarita</taxon>
    </lineage>
</organism>
<accession>A0A951QQU1</accession>
<proteinExistence type="predicted"/>
<reference evidence="2" key="2">
    <citation type="journal article" date="2022" name="Microbiol. Resour. Announc.">
        <title>Metagenome Sequencing to Explore Phylogenomics of Terrestrial Cyanobacteria.</title>
        <authorList>
            <person name="Ward R.D."/>
            <person name="Stajich J.E."/>
            <person name="Johansen J.R."/>
            <person name="Huntemann M."/>
            <person name="Clum A."/>
            <person name="Foster B."/>
            <person name="Foster B."/>
            <person name="Roux S."/>
            <person name="Palaniappan K."/>
            <person name="Varghese N."/>
            <person name="Mukherjee S."/>
            <person name="Reddy T.B.K."/>
            <person name="Daum C."/>
            <person name="Copeland A."/>
            <person name="Chen I.A."/>
            <person name="Ivanova N.N."/>
            <person name="Kyrpides N.C."/>
            <person name="Shapiro N."/>
            <person name="Eloe-Fadrosh E.A."/>
            <person name="Pietrasiak N."/>
        </authorList>
    </citation>
    <scope>NUCLEOTIDE SEQUENCE</scope>
    <source>
        <strain evidence="2">GSE-NOS-MK-12-04C</strain>
    </source>
</reference>
<evidence type="ECO:0000259" key="1">
    <source>
        <dbReference type="Pfam" id="PF07693"/>
    </source>
</evidence>
<name>A0A951QQU1_9CYAN</name>
<protein>
    <submittedName>
        <fullName evidence="2">KAP family NTPase</fullName>
    </submittedName>
</protein>
<dbReference type="Proteomes" id="UP000729701">
    <property type="component" value="Unassembled WGS sequence"/>
</dbReference>
<evidence type="ECO:0000313" key="3">
    <source>
        <dbReference type="Proteomes" id="UP000729701"/>
    </source>
</evidence>
<feature type="domain" description="KAP NTPase" evidence="1">
    <location>
        <begin position="89"/>
        <end position="270"/>
    </location>
</feature>
<comment type="caution">
    <text evidence="2">The sequence shown here is derived from an EMBL/GenBank/DDBJ whole genome shotgun (WGS) entry which is preliminary data.</text>
</comment>
<dbReference type="AlphaFoldDB" id="A0A951QQU1"/>
<dbReference type="InterPro" id="IPR011646">
    <property type="entry name" value="KAP_P-loop"/>
</dbReference>
<reference evidence="2" key="1">
    <citation type="submission" date="2021-05" db="EMBL/GenBank/DDBJ databases">
        <authorList>
            <person name="Pietrasiak N."/>
            <person name="Ward R."/>
            <person name="Stajich J.E."/>
            <person name="Kurbessoian T."/>
        </authorList>
    </citation>
    <scope>NUCLEOTIDE SEQUENCE</scope>
    <source>
        <strain evidence="2">GSE-NOS-MK-12-04C</strain>
    </source>
</reference>
<dbReference type="EMBL" id="JAHHGZ010000031">
    <property type="protein sequence ID" value="MBW4670442.1"/>
    <property type="molecule type" value="Genomic_DNA"/>
</dbReference>
<dbReference type="SUPFAM" id="SSF52540">
    <property type="entry name" value="P-loop containing nucleoside triphosphate hydrolases"/>
    <property type="match status" value="1"/>
</dbReference>
<sequence>MESFARGDLKGAAAQLGEVERRGNQIQVADFSLVIPQQIFVESDSSRLNIPKLDLEKFYNACNPSRPLFTGDTTNRQYYIDFNPVRGGKIIEQLQRTITRLSPDEPTCQLFTGQIGCGKSTELWRLKFELEQQNFHVVYLESSRVLDMADVDVSDILLALAYQVSESLEAIEIRLKSSSFVNLYREIVDFLETPISLEAQANLSIGIAKIITKTKESPRLRRRLRDYLQPRIEKILQLINKELLEPANLKLKALGKKGLVVIVDNLDRVGIRPLSSGRTQPKHIFIDQGDRLRNLNCHIIYTIPLSLTFSAADRAELQQRLGNGVAPKLIPMIPIRLRSGEINFEALNLMRQMILVRAFPEIEPQQRLDGSIITQIFDSLETLDRLCLVSGGHVRNLLGMLFDCLREQDPPFSLECLETVIRQQRDFRVKAIDDQEWELIFQVLEEQTVRDEIEYQTLVQSMFVFEYSDLLGTWFDVNPVLAETRKFQSRFPRG</sequence>
<dbReference type="InterPro" id="IPR027417">
    <property type="entry name" value="P-loop_NTPase"/>
</dbReference>